<dbReference type="AlphaFoldDB" id="A0AAX0BF31"/>
<sequence length="379" mass="42686">MDTLYNRPRIKPIYPLYRLNRQEFRIGAQLGITAEFGDPEGQLWELASKLDGRPVMTVIEEVREVFPELTVEDVIDGIQLLDNEGFVEEVLEEETDVPVRYMPNINYFSRYIGSGGNRYTPQRKISETTILLLGLGGGGSNILTMLAGLGPKKIVIVDYDNVEESNLGRQLLYKESDIGTPKAEAAARAISEMNKDIEIEAYNKKIEKPEDVLDVIDGVNLVICAIDEPPFVAQRIVNEAIVKANVPCVFGASQVSRGRVFTVIPGVTGCFDCLNLHYSMNDPQFVEQFVAFRKIDFAPPTIAYAPAIFQLTAAIVDEAVRVITGYAEPRSLGTQYEINFEDGSSFRHPSWKRYKEKCPTCGKGKKEDWEIFQYYENRK</sequence>
<dbReference type="InterPro" id="IPR000594">
    <property type="entry name" value="ThiF_NAD_FAD-bd"/>
</dbReference>
<feature type="domain" description="THIF-type NAD/FAD binding fold" evidence="1">
    <location>
        <begin position="116"/>
        <end position="359"/>
    </location>
</feature>
<dbReference type="GO" id="GO:0016779">
    <property type="term" value="F:nucleotidyltransferase activity"/>
    <property type="evidence" value="ECO:0007669"/>
    <property type="project" value="UniProtKB-KW"/>
</dbReference>
<evidence type="ECO:0000313" key="2">
    <source>
        <dbReference type="EMBL" id="NSC26383.1"/>
    </source>
</evidence>
<reference evidence="2" key="2">
    <citation type="submission" date="2020-02" db="EMBL/GenBank/DDBJ databases">
        <authorList>
            <person name="Littmann E."/>
            <person name="Sorbara M."/>
        </authorList>
    </citation>
    <scope>NUCLEOTIDE SEQUENCE</scope>
    <source>
        <strain evidence="2">MSK.17.79</strain>
    </source>
</reference>
<dbReference type="GO" id="GO:0004792">
    <property type="term" value="F:thiosulfate-cyanide sulfurtransferase activity"/>
    <property type="evidence" value="ECO:0007669"/>
    <property type="project" value="TreeGrafter"/>
</dbReference>
<evidence type="ECO:0000313" key="3">
    <source>
        <dbReference type="Proteomes" id="UP001193670"/>
    </source>
</evidence>
<comment type="caution">
    <text evidence="2">The sequence shown here is derived from an EMBL/GenBank/DDBJ whole genome shotgun (WGS) entry which is preliminary data.</text>
</comment>
<dbReference type="Proteomes" id="UP001193670">
    <property type="component" value="Unassembled WGS sequence"/>
</dbReference>
<dbReference type="InterPro" id="IPR035985">
    <property type="entry name" value="Ubiquitin-activating_enz"/>
</dbReference>
<proteinExistence type="predicted"/>
<dbReference type="Gene3D" id="3.40.50.720">
    <property type="entry name" value="NAD(P)-binding Rossmann-like Domain"/>
    <property type="match status" value="1"/>
</dbReference>
<protein>
    <submittedName>
        <fullName evidence="2">ThiF family adenylyltransferase</fullName>
    </submittedName>
</protein>
<gene>
    <name evidence="2" type="ORF">G4319_03315</name>
</gene>
<accession>A0AAX0BF31</accession>
<reference evidence="2" key="1">
    <citation type="journal article" date="2020" name="Cell Host Microbe">
        <title>Functional and Genomic Variation between Human-Derived Isolates of Lachnospiraceae Reveals Inter- and Intra-Species Diversity.</title>
        <authorList>
            <person name="Sorbara M.T."/>
            <person name="Littmann E.R."/>
            <person name="Fontana E."/>
            <person name="Moody T.U."/>
            <person name="Kohout C.E."/>
            <person name="Gjonbalaj M."/>
            <person name="Eaton V."/>
            <person name="Seok R."/>
            <person name="Leiner I.M."/>
            <person name="Pamer E.G."/>
        </authorList>
    </citation>
    <scope>NUCLEOTIDE SEQUENCE</scope>
    <source>
        <strain evidence="2">MSK.17.79</strain>
    </source>
</reference>
<organism evidence="2 3">
    <name type="scientific">Agathobacter rectalis</name>
    <dbReference type="NCBI Taxonomy" id="39491"/>
    <lineage>
        <taxon>Bacteria</taxon>
        <taxon>Bacillati</taxon>
        <taxon>Bacillota</taxon>
        <taxon>Clostridia</taxon>
        <taxon>Lachnospirales</taxon>
        <taxon>Lachnospiraceae</taxon>
        <taxon>Agathobacter</taxon>
    </lineage>
</organism>
<dbReference type="EMBL" id="JAAILW010000004">
    <property type="protein sequence ID" value="NSC26383.1"/>
    <property type="molecule type" value="Genomic_DNA"/>
</dbReference>
<dbReference type="SUPFAM" id="SSF69572">
    <property type="entry name" value="Activating enzymes of the ubiquitin-like proteins"/>
    <property type="match status" value="1"/>
</dbReference>
<dbReference type="RefSeq" id="WP_173840087.1">
    <property type="nucleotide sequence ID" value="NZ_JAAILW010000004.1"/>
</dbReference>
<dbReference type="GO" id="GO:0005737">
    <property type="term" value="C:cytoplasm"/>
    <property type="evidence" value="ECO:0007669"/>
    <property type="project" value="TreeGrafter"/>
</dbReference>
<evidence type="ECO:0000259" key="1">
    <source>
        <dbReference type="Pfam" id="PF00899"/>
    </source>
</evidence>
<keyword evidence="2" id="KW-0808">Transferase</keyword>
<dbReference type="PANTHER" id="PTHR10953:SF102">
    <property type="entry name" value="ADENYLYLTRANSFERASE AND SULFURTRANSFERASE MOCS3"/>
    <property type="match status" value="1"/>
</dbReference>
<dbReference type="InterPro" id="IPR045886">
    <property type="entry name" value="ThiF/MoeB/HesA"/>
</dbReference>
<name>A0AAX0BF31_9FIRM</name>
<keyword evidence="2" id="KW-0548">Nucleotidyltransferase</keyword>
<dbReference type="PANTHER" id="PTHR10953">
    <property type="entry name" value="UBIQUITIN-ACTIVATING ENZYME E1"/>
    <property type="match status" value="1"/>
</dbReference>
<dbReference type="GO" id="GO:0008641">
    <property type="term" value="F:ubiquitin-like modifier activating enzyme activity"/>
    <property type="evidence" value="ECO:0007669"/>
    <property type="project" value="InterPro"/>
</dbReference>
<dbReference type="Pfam" id="PF00899">
    <property type="entry name" value="ThiF"/>
    <property type="match status" value="1"/>
</dbReference>